<sequence>MVYNDQTRWSRTLINEIQLIVGVKIHDFFFKNKINIVRTSLTQMVPNGILANFQFLSNCITVHMPVQHHVYIILSTFSMIGLPEPVLS</sequence>
<proteinExistence type="predicted"/>
<dbReference type="AlphaFoldDB" id="A0A0K2V314"/>
<organism evidence="1">
    <name type="scientific">Lepeophtheirus salmonis</name>
    <name type="common">Salmon louse</name>
    <name type="synonym">Caligus salmonis</name>
    <dbReference type="NCBI Taxonomy" id="72036"/>
    <lineage>
        <taxon>Eukaryota</taxon>
        <taxon>Metazoa</taxon>
        <taxon>Ecdysozoa</taxon>
        <taxon>Arthropoda</taxon>
        <taxon>Crustacea</taxon>
        <taxon>Multicrustacea</taxon>
        <taxon>Hexanauplia</taxon>
        <taxon>Copepoda</taxon>
        <taxon>Siphonostomatoida</taxon>
        <taxon>Caligidae</taxon>
        <taxon>Lepeophtheirus</taxon>
    </lineage>
</organism>
<evidence type="ECO:0000313" key="1">
    <source>
        <dbReference type="EMBL" id="CDW44874.1"/>
    </source>
</evidence>
<name>A0A0K2V314_LEPSM</name>
<protein>
    <submittedName>
        <fullName evidence="1">Uncharacterized protein</fullName>
    </submittedName>
</protein>
<dbReference type="EMBL" id="HACA01027513">
    <property type="protein sequence ID" value="CDW44874.1"/>
    <property type="molecule type" value="Transcribed_RNA"/>
</dbReference>
<accession>A0A0K2V314</accession>
<reference evidence="1" key="1">
    <citation type="submission" date="2014-05" db="EMBL/GenBank/DDBJ databases">
        <authorList>
            <person name="Chronopoulou M."/>
        </authorList>
    </citation>
    <scope>NUCLEOTIDE SEQUENCE</scope>
    <source>
        <tissue evidence="1">Whole organism</tissue>
    </source>
</reference>